<evidence type="ECO:0000259" key="6">
    <source>
        <dbReference type="PROSITE" id="PS50865"/>
    </source>
</evidence>
<feature type="domain" description="MYND-type" evidence="6">
    <location>
        <begin position="390"/>
        <end position="430"/>
    </location>
</feature>
<evidence type="ECO:0000256" key="4">
    <source>
        <dbReference type="PROSITE-ProRule" id="PRU00134"/>
    </source>
</evidence>
<protein>
    <recommendedName>
        <fullName evidence="6">MYND-type domain-containing protein</fullName>
    </recommendedName>
</protein>
<dbReference type="Pfam" id="PF01753">
    <property type="entry name" value="zf-MYND"/>
    <property type="match status" value="1"/>
</dbReference>
<evidence type="ECO:0000256" key="3">
    <source>
        <dbReference type="ARBA" id="ARBA00022833"/>
    </source>
</evidence>
<feature type="compositionally biased region" description="Polar residues" evidence="5">
    <location>
        <begin position="1"/>
        <end position="21"/>
    </location>
</feature>
<evidence type="ECO:0000256" key="5">
    <source>
        <dbReference type="SAM" id="MobiDB-lite"/>
    </source>
</evidence>
<dbReference type="Gene3D" id="6.10.140.2220">
    <property type="match status" value="1"/>
</dbReference>
<dbReference type="PROSITE" id="PS01360">
    <property type="entry name" value="ZF_MYND_1"/>
    <property type="match status" value="1"/>
</dbReference>
<keyword evidence="1" id="KW-0479">Metal-binding</keyword>
<dbReference type="InterPro" id="IPR002893">
    <property type="entry name" value="Znf_MYND"/>
</dbReference>
<dbReference type="AlphaFoldDB" id="A0AAD3D2E5"/>
<dbReference type="SUPFAM" id="SSF144232">
    <property type="entry name" value="HIT/MYND zinc finger-like"/>
    <property type="match status" value="1"/>
</dbReference>
<dbReference type="GO" id="GO:0008270">
    <property type="term" value="F:zinc ion binding"/>
    <property type="evidence" value="ECO:0007669"/>
    <property type="project" value="UniProtKB-KW"/>
</dbReference>
<sequence length="439" mass="50148">MFGSSTMVRHQGGMTTLNMPNGGTRVIDDRTGEGFHISVSGERLSIADGLDCACGPEFTRYVRFYLDSFPYHHMGPSNRDIDNLWIGRKLKLKLPLFGKNMKGEEVSVNAAVVSWEEWNTGPYSDRTEWAVIVRVERNGSNTFNAGDLVKYKDNMAIITNVDDRFTVIKCDYHTSQEVERDSLEIIEQLRFYVEKMDVLNEGRLSISDKFVSNDDEIAFEWIDPPSPYLDKTCGHGILELIDSTTLEGMYQKVKEYIKQHVDGLQSNPLSTPEHITETVIAFLEKEPELISESFCKFVWTMCIEAYFELTLNGTGSKDILLGCIILATNLKYRYLPEKNGEQIAINKISKYMRDIFSERGIARVLVKELSCDCTDDLKRISKRMENIGTCFGCRSQEKKSALLECSRCRFARYCGKDCQASDWDKHKKACKAIRKQTNM</sequence>
<evidence type="ECO:0000256" key="1">
    <source>
        <dbReference type="ARBA" id="ARBA00022723"/>
    </source>
</evidence>
<keyword evidence="2 4" id="KW-0863">Zinc-finger</keyword>
<gene>
    <name evidence="7" type="ORF">CTEN210_12889</name>
</gene>
<evidence type="ECO:0000313" key="7">
    <source>
        <dbReference type="EMBL" id="GFH56413.1"/>
    </source>
</evidence>
<evidence type="ECO:0000313" key="8">
    <source>
        <dbReference type="Proteomes" id="UP001054902"/>
    </source>
</evidence>
<organism evidence="7 8">
    <name type="scientific">Chaetoceros tenuissimus</name>
    <dbReference type="NCBI Taxonomy" id="426638"/>
    <lineage>
        <taxon>Eukaryota</taxon>
        <taxon>Sar</taxon>
        <taxon>Stramenopiles</taxon>
        <taxon>Ochrophyta</taxon>
        <taxon>Bacillariophyta</taxon>
        <taxon>Coscinodiscophyceae</taxon>
        <taxon>Chaetocerotophycidae</taxon>
        <taxon>Chaetocerotales</taxon>
        <taxon>Chaetocerotaceae</taxon>
        <taxon>Chaetoceros</taxon>
    </lineage>
</organism>
<dbReference type="EMBL" id="BLLK01000052">
    <property type="protein sequence ID" value="GFH56413.1"/>
    <property type="molecule type" value="Genomic_DNA"/>
</dbReference>
<feature type="region of interest" description="Disordered" evidence="5">
    <location>
        <begin position="1"/>
        <end position="23"/>
    </location>
</feature>
<name>A0AAD3D2E5_9STRA</name>
<keyword evidence="8" id="KW-1185">Reference proteome</keyword>
<dbReference type="PROSITE" id="PS50865">
    <property type="entry name" value="ZF_MYND_2"/>
    <property type="match status" value="1"/>
</dbReference>
<dbReference type="Proteomes" id="UP001054902">
    <property type="component" value="Unassembled WGS sequence"/>
</dbReference>
<evidence type="ECO:0000256" key="2">
    <source>
        <dbReference type="ARBA" id="ARBA00022771"/>
    </source>
</evidence>
<reference evidence="7 8" key="1">
    <citation type="journal article" date="2021" name="Sci. Rep.">
        <title>The genome of the diatom Chaetoceros tenuissimus carries an ancient integrated fragment of an extant virus.</title>
        <authorList>
            <person name="Hongo Y."/>
            <person name="Kimura K."/>
            <person name="Takaki Y."/>
            <person name="Yoshida Y."/>
            <person name="Baba S."/>
            <person name="Kobayashi G."/>
            <person name="Nagasaki K."/>
            <person name="Hano T."/>
            <person name="Tomaru Y."/>
        </authorList>
    </citation>
    <scope>NUCLEOTIDE SEQUENCE [LARGE SCALE GENOMIC DNA]</scope>
    <source>
        <strain evidence="7 8">NIES-3715</strain>
    </source>
</reference>
<proteinExistence type="predicted"/>
<keyword evidence="3" id="KW-0862">Zinc</keyword>
<comment type="caution">
    <text evidence="7">The sequence shown here is derived from an EMBL/GenBank/DDBJ whole genome shotgun (WGS) entry which is preliminary data.</text>
</comment>
<accession>A0AAD3D2E5</accession>